<feature type="transmembrane region" description="Helical" evidence="1">
    <location>
        <begin position="116"/>
        <end position="136"/>
    </location>
</feature>
<dbReference type="EMBL" id="JAAIWM010000004">
    <property type="protein sequence ID" value="NEY72637.1"/>
    <property type="molecule type" value="Genomic_DNA"/>
</dbReference>
<keyword evidence="1" id="KW-1133">Transmembrane helix</keyword>
<comment type="caution">
    <text evidence="2">The sequence shown here is derived from an EMBL/GenBank/DDBJ whole genome shotgun (WGS) entry which is preliminary data.</text>
</comment>
<feature type="transmembrane region" description="Helical" evidence="1">
    <location>
        <begin position="156"/>
        <end position="180"/>
    </location>
</feature>
<feature type="transmembrane region" description="Helical" evidence="1">
    <location>
        <begin position="419"/>
        <end position="441"/>
    </location>
</feature>
<protein>
    <recommendedName>
        <fullName evidence="4">C4-dicarboxylate ABC transporter</fullName>
    </recommendedName>
</protein>
<feature type="transmembrane region" description="Helical" evidence="1">
    <location>
        <begin position="12"/>
        <end position="35"/>
    </location>
</feature>
<evidence type="ECO:0000313" key="3">
    <source>
        <dbReference type="Proteomes" id="UP000481043"/>
    </source>
</evidence>
<feature type="transmembrane region" description="Helical" evidence="1">
    <location>
        <begin position="303"/>
        <end position="323"/>
    </location>
</feature>
<accession>A0A6M0Q8P7</accession>
<dbReference type="Proteomes" id="UP000481043">
    <property type="component" value="Unassembled WGS sequence"/>
</dbReference>
<feature type="transmembrane region" description="Helical" evidence="1">
    <location>
        <begin position="335"/>
        <end position="366"/>
    </location>
</feature>
<keyword evidence="1" id="KW-0812">Transmembrane</keyword>
<feature type="transmembrane region" description="Helical" evidence="1">
    <location>
        <begin position="378"/>
        <end position="398"/>
    </location>
</feature>
<name>A0A6M0Q8P7_9BACI</name>
<dbReference type="AlphaFoldDB" id="A0A6M0Q8P7"/>
<feature type="transmembrane region" description="Helical" evidence="1">
    <location>
        <begin position="75"/>
        <end position="95"/>
    </location>
</feature>
<proteinExistence type="predicted"/>
<keyword evidence="1" id="KW-0472">Membrane</keyword>
<reference evidence="2 3" key="1">
    <citation type="submission" date="2020-02" db="EMBL/GenBank/DDBJ databases">
        <title>Bacillus aquiflavi sp. nov., isolated from yellow water of strong flavor Chinese baijiu in Yibin region of China.</title>
        <authorList>
            <person name="Xie J."/>
        </authorList>
    </citation>
    <scope>NUCLEOTIDE SEQUENCE [LARGE SCALE GENOMIC DNA]</scope>
    <source>
        <strain evidence="2 3">SA4</strain>
    </source>
</reference>
<evidence type="ECO:0000256" key="1">
    <source>
        <dbReference type="SAM" id="Phobius"/>
    </source>
</evidence>
<feature type="transmembrane region" description="Helical" evidence="1">
    <location>
        <begin position="42"/>
        <end position="69"/>
    </location>
</feature>
<evidence type="ECO:0008006" key="4">
    <source>
        <dbReference type="Google" id="ProtNLM"/>
    </source>
</evidence>
<gene>
    <name evidence="2" type="ORF">G4D63_12945</name>
</gene>
<evidence type="ECO:0000313" key="2">
    <source>
        <dbReference type="EMBL" id="NEY72637.1"/>
    </source>
</evidence>
<keyword evidence="3" id="KW-1185">Reference proteome</keyword>
<feature type="transmembrane region" description="Helical" evidence="1">
    <location>
        <begin position="235"/>
        <end position="253"/>
    </location>
</feature>
<feature type="transmembrane region" description="Helical" evidence="1">
    <location>
        <begin position="260"/>
        <end position="283"/>
    </location>
</feature>
<sequence length="442" mass="49434">MTTILFVASNFFPSYLLVYTYSVMGAILLMFSFFYISTVNRLVISILLTIGSIAFFISNVPIHIVIIGFGENMNLLSLFLLIPLIGTFMSSAGYLTILKKKVQEREANGAQHPYRLSYILTAMTGVLLNYGAIAIVKRISSESFSSYHDKKLTLNIMRAFGFCMLWSPYFVNIGLILVLFDLSWFDIGGYGFILSSIYLLLSWVLFRRISFSDDPIVQRKRVVEHIHNQQSLTPFFIFCAALIFLSFLLDFLLVANMLTVVSLLAVTLPFIWAIFTNVLKSFVQDVSEQVQLAFIRLKNELAVFISAGFFGMALSQTDIGLHISNVLFRASLGSIFLLSIFIVILTISLALVGIHPVIIVIGIGSALSPVKFGVSPEYMAMILLIAWTTATQMSPFSGQVLMTSRLMNVQPIAIIKQNILFAILLAWILTTATYIFLLLGWL</sequence>
<organism evidence="2 3">
    <name type="scientific">Bacillus mesophilus</name>
    <dbReference type="NCBI Taxonomy" id="1808955"/>
    <lineage>
        <taxon>Bacteria</taxon>
        <taxon>Bacillati</taxon>
        <taxon>Bacillota</taxon>
        <taxon>Bacilli</taxon>
        <taxon>Bacillales</taxon>
        <taxon>Bacillaceae</taxon>
        <taxon>Bacillus</taxon>
    </lineage>
</organism>
<feature type="transmembrane region" description="Helical" evidence="1">
    <location>
        <begin position="187"/>
        <end position="206"/>
    </location>
</feature>